<gene>
    <name evidence="4" type="ORF">PAC_12216</name>
</gene>
<dbReference type="EMBL" id="FJOG01000020">
    <property type="protein sequence ID" value="CZR62319.1"/>
    <property type="molecule type" value="Genomic_DNA"/>
</dbReference>
<dbReference type="PANTHER" id="PTHR10366:SF562">
    <property type="entry name" value="ALDEHYDE REDUCTASE II (AFU_ORTHOLOGUE AFUA_1G11360)"/>
    <property type="match status" value="1"/>
</dbReference>
<dbReference type="AlphaFoldDB" id="A0A1L7XBC1"/>
<accession>A0A1L7XBC1</accession>
<dbReference type="Gene3D" id="3.40.50.720">
    <property type="entry name" value="NAD(P)-binding Rossmann-like Domain"/>
    <property type="match status" value="1"/>
</dbReference>
<keyword evidence="5" id="KW-1185">Reference proteome</keyword>
<dbReference type="InterPro" id="IPR001509">
    <property type="entry name" value="Epimerase_deHydtase"/>
</dbReference>
<keyword evidence="1" id="KW-0560">Oxidoreductase</keyword>
<evidence type="ECO:0000256" key="1">
    <source>
        <dbReference type="ARBA" id="ARBA00023002"/>
    </source>
</evidence>
<dbReference type="InterPro" id="IPR050425">
    <property type="entry name" value="NAD(P)_dehydrat-like"/>
</dbReference>
<proteinExistence type="inferred from homology"/>
<reference evidence="4 5" key="1">
    <citation type="submission" date="2016-03" db="EMBL/GenBank/DDBJ databases">
        <authorList>
            <person name="Ploux O."/>
        </authorList>
    </citation>
    <scope>NUCLEOTIDE SEQUENCE [LARGE SCALE GENOMIC DNA]</scope>
    <source>
        <strain evidence="4 5">UAMH 11012</strain>
    </source>
</reference>
<protein>
    <submittedName>
        <fullName evidence="4">Probable dihydroflavonol-4-reductase</fullName>
    </submittedName>
</protein>
<name>A0A1L7XBC1_9HELO</name>
<evidence type="ECO:0000256" key="2">
    <source>
        <dbReference type="ARBA" id="ARBA00023445"/>
    </source>
</evidence>
<evidence type="ECO:0000313" key="4">
    <source>
        <dbReference type="EMBL" id="CZR62319.1"/>
    </source>
</evidence>
<dbReference type="FunFam" id="3.40.50.720:FF:000426">
    <property type="entry name" value="Aldehyde reductase 2"/>
    <property type="match status" value="1"/>
</dbReference>
<evidence type="ECO:0000313" key="5">
    <source>
        <dbReference type="Proteomes" id="UP000184330"/>
    </source>
</evidence>
<dbReference type="GO" id="GO:0016616">
    <property type="term" value="F:oxidoreductase activity, acting on the CH-OH group of donors, NAD or NADP as acceptor"/>
    <property type="evidence" value="ECO:0007669"/>
    <property type="project" value="TreeGrafter"/>
</dbReference>
<evidence type="ECO:0000259" key="3">
    <source>
        <dbReference type="Pfam" id="PF01370"/>
    </source>
</evidence>
<dbReference type="SUPFAM" id="SSF51735">
    <property type="entry name" value="NAD(P)-binding Rossmann-fold domains"/>
    <property type="match status" value="1"/>
</dbReference>
<dbReference type="OrthoDB" id="2735536at2759"/>
<dbReference type="Pfam" id="PF01370">
    <property type="entry name" value="Epimerase"/>
    <property type="match status" value="1"/>
</dbReference>
<dbReference type="InterPro" id="IPR036291">
    <property type="entry name" value="NAD(P)-bd_dom_sf"/>
</dbReference>
<dbReference type="STRING" id="576137.A0A1L7XBC1"/>
<dbReference type="PANTHER" id="PTHR10366">
    <property type="entry name" value="NAD DEPENDENT EPIMERASE/DEHYDRATASE"/>
    <property type="match status" value="1"/>
</dbReference>
<feature type="domain" description="NAD-dependent epimerase/dehydratase" evidence="3">
    <location>
        <begin position="11"/>
        <end position="260"/>
    </location>
</feature>
<comment type="similarity">
    <text evidence="2">Belongs to the NAD(P)-dependent epimerase/dehydratase family. Dihydroflavonol-4-reductase subfamily.</text>
</comment>
<sequence>MAPAIPKDSLVLVTGVNGYIGSHIADQLLEAGYRVRGTTRSVEKVKGLSALWEKNHGPGKFEVIVVPDMSTAGAFDEAVKGVAGIAHVASDVSFGADPNKVITPVLNGVNGILKAAANEPSVKRFVLTSSSAACSAPKPNKEFTIDTNTWNEEDIKAAHAPPPYTADRGLAVYGASKTEGEKALWKFIEANKPGFVANAVLPNLTIGKILVKGQPASTSGWLVGLYNGDTTIFKNIPPQWFVDVQDVARLHVAALIDPDVKNERLFAYAETFSPNQLLKIFRKTYPDQKFPEDFADNSQDLSKVKNERSIELLKKDFGKPGFTSLEESIKNAIESL</sequence>
<organism evidence="4 5">
    <name type="scientific">Phialocephala subalpina</name>
    <dbReference type="NCBI Taxonomy" id="576137"/>
    <lineage>
        <taxon>Eukaryota</taxon>
        <taxon>Fungi</taxon>
        <taxon>Dikarya</taxon>
        <taxon>Ascomycota</taxon>
        <taxon>Pezizomycotina</taxon>
        <taxon>Leotiomycetes</taxon>
        <taxon>Helotiales</taxon>
        <taxon>Mollisiaceae</taxon>
        <taxon>Phialocephala</taxon>
        <taxon>Phialocephala fortinii species complex</taxon>
    </lineage>
</organism>
<dbReference type="CDD" id="cd05227">
    <property type="entry name" value="AR_SDR_e"/>
    <property type="match status" value="1"/>
</dbReference>
<dbReference type="Proteomes" id="UP000184330">
    <property type="component" value="Unassembled WGS sequence"/>
</dbReference>